<dbReference type="Pfam" id="PF13181">
    <property type="entry name" value="TPR_8"/>
    <property type="match status" value="2"/>
</dbReference>
<organism evidence="4 5">
    <name type="scientific">Brachyspira pilosicoli P43/6/78</name>
    <dbReference type="NCBI Taxonomy" id="1042417"/>
    <lineage>
        <taxon>Bacteria</taxon>
        <taxon>Pseudomonadati</taxon>
        <taxon>Spirochaetota</taxon>
        <taxon>Spirochaetia</taxon>
        <taxon>Brachyspirales</taxon>
        <taxon>Brachyspiraceae</taxon>
        <taxon>Brachyspira</taxon>
    </lineage>
</organism>
<dbReference type="AlphaFoldDB" id="A0A3B6VQC7"/>
<sequence length="645" mass="74817">MYKYILLIFIIGLNILNAQTSLSNDYSSTNSYSENGYIRNEEEARAAYSFALYYKEKALASGVRNEESINNLENAKVILKEVLKYIQDDDIYISLAETHEALGEIEESIKIYDSLVLNNPQNIDILIKAAERNIFFVGDFKKAKYYLENAYEIDRNYNDTLILLGFINFNDRDFQNAVYYFDKVNTSKPASKNYLQYYNFYYGMCNFYLSRFQNAIDRLNKLNYDSLSDKDRQDASFAVIKSYQALENYDEAYSKSLENPNASILSAYLSFMADKYNEELFSQINNSVNIPQVLSVIIEAKNNGYSNALNIIETDIDRAKIDLDIIQTYYKLVNEVGSKEEKIKAEMDIISFYLMLGNIDALPKHIENIINYDSKNEKLYTLYLQAALKFEEQNNKEAAKEMLYKYASLKKGNIAENELVSLVMTSSDIGEYDFAIKNIEKFEKEKDSYSYLKSYVYYLNNDFDNANNFLNKDLEFFKRNKNLNTNDYRLNIPYVTALSVSNTNSIMEYANFKYSIDKDSAEGLNSLAWALIYLNIDIDKGISLAKDAVKIEPKSPHYIDTLGFGYYLKGNYDESLKLLLKAAFYADETSEAEIYSHLADVYYAKKDFNNALKYYRKSISSIYKDNSFDSKRIEERISSIENNKQ</sequence>
<keyword evidence="1" id="KW-0677">Repeat</keyword>
<dbReference type="PANTHER" id="PTHR44186:SF1">
    <property type="entry name" value="BARDET-BIEDL SYNDROME 4 PROTEIN"/>
    <property type="match status" value="1"/>
</dbReference>
<evidence type="ECO:0000256" key="3">
    <source>
        <dbReference type="PROSITE-ProRule" id="PRU00339"/>
    </source>
</evidence>
<evidence type="ECO:0000313" key="4">
    <source>
        <dbReference type="EMBL" id="AGA67094.1"/>
    </source>
</evidence>
<dbReference type="GeneID" id="56439664"/>
<feature type="repeat" description="TPR" evidence="3">
    <location>
        <begin position="592"/>
        <end position="625"/>
    </location>
</feature>
<accession>A0A3B6VQC7</accession>
<dbReference type="SUPFAM" id="SSF48452">
    <property type="entry name" value="TPR-like"/>
    <property type="match status" value="1"/>
</dbReference>
<gene>
    <name evidence="4" type="ORF">BPP43_09560</name>
</gene>
<dbReference type="RefSeq" id="WP_015274770.1">
    <property type="nucleotide sequence ID" value="NC_019908.1"/>
</dbReference>
<evidence type="ECO:0000313" key="5">
    <source>
        <dbReference type="Proteomes" id="UP000010793"/>
    </source>
</evidence>
<proteinExistence type="predicted"/>
<evidence type="ECO:0000256" key="1">
    <source>
        <dbReference type="ARBA" id="ARBA00022737"/>
    </source>
</evidence>
<protein>
    <submittedName>
        <fullName evidence="4">Tetratricopeptide repeat-containing protein</fullName>
    </submittedName>
</protein>
<dbReference type="Gene3D" id="1.25.40.10">
    <property type="entry name" value="Tetratricopeptide repeat domain"/>
    <property type="match status" value="2"/>
</dbReference>
<reference evidence="4 5" key="1">
    <citation type="journal article" date="2013" name="Genome Announc.">
        <title>Complete Genome Sequence of the Porcine Strain Brachyspira pilosicoli P43/6/78(T.).</title>
        <authorList>
            <person name="Lin C."/>
            <person name="den Bakker H.C."/>
            <person name="Suzuki H."/>
            <person name="Lefebure T."/>
            <person name="Ponnala L."/>
            <person name="Sun Q."/>
            <person name="Stanhope M.J."/>
            <person name="Wiedmann M."/>
            <person name="Duhamel G.E."/>
        </authorList>
    </citation>
    <scope>NUCLEOTIDE SEQUENCE [LARGE SCALE GENOMIC DNA]</scope>
    <source>
        <strain evidence="4 5">P43/6/78</strain>
    </source>
</reference>
<keyword evidence="2 3" id="KW-0802">TPR repeat</keyword>
<dbReference type="EMBL" id="CP002873">
    <property type="protein sequence ID" value="AGA67094.1"/>
    <property type="molecule type" value="Genomic_DNA"/>
</dbReference>
<dbReference type="KEGG" id="bpip:BPP43_09560"/>
<name>A0A3B6VQC7_BRAPL</name>
<dbReference type="SUPFAM" id="SSF81901">
    <property type="entry name" value="HCP-like"/>
    <property type="match status" value="1"/>
</dbReference>
<dbReference type="InterPro" id="IPR011990">
    <property type="entry name" value="TPR-like_helical_dom_sf"/>
</dbReference>
<dbReference type="SMART" id="SM00028">
    <property type="entry name" value="TPR"/>
    <property type="match status" value="3"/>
</dbReference>
<keyword evidence="5" id="KW-1185">Reference proteome</keyword>
<evidence type="ECO:0000256" key="2">
    <source>
        <dbReference type="ARBA" id="ARBA00022803"/>
    </source>
</evidence>
<dbReference type="PROSITE" id="PS50005">
    <property type="entry name" value="TPR"/>
    <property type="match status" value="2"/>
</dbReference>
<dbReference type="Proteomes" id="UP000010793">
    <property type="component" value="Chromosome"/>
</dbReference>
<feature type="repeat" description="TPR" evidence="3">
    <location>
        <begin position="89"/>
        <end position="122"/>
    </location>
</feature>
<dbReference type="PANTHER" id="PTHR44186">
    <property type="match status" value="1"/>
</dbReference>
<dbReference type="InterPro" id="IPR019734">
    <property type="entry name" value="TPR_rpt"/>
</dbReference>